<keyword evidence="4" id="KW-1185">Reference proteome</keyword>
<protein>
    <recommendedName>
        <fullName evidence="2">Helicase ATP-binding domain-containing protein</fullName>
    </recommendedName>
</protein>
<dbReference type="SMART" id="SM00487">
    <property type="entry name" value="DEXDc"/>
    <property type="match status" value="1"/>
</dbReference>
<comment type="caution">
    <text evidence="3">The sequence shown here is derived from an EMBL/GenBank/DDBJ whole genome shotgun (WGS) entry which is preliminary data.</text>
</comment>
<dbReference type="Proteomes" id="UP001187471">
    <property type="component" value="Unassembled WGS sequence"/>
</dbReference>
<dbReference type="PANTHER" id="PTHR47957">
    <property type="entry name" value="ATP-DEPENDENT HELICASE HRQ1"/>
    <property type="match status" value="1"/>
</dbReference>
<proteinExistence type="predicted"/>
<feature type="compositionally biased region" description="Polar residues" evidence="1">
    <location>
        <begin position="102"/>
        <end position="111"/>
    </location>
</feature>
<evidence type="ECO:0000256" key="1">
    <source>
        <dbReference type="SAM" id="MobiDB-lite"/>
    </source>
</evidence>
<dbReference type="CDD" id="cd17923">
    <property type="entry name" value="DEXHc_Hrq1-like"/>
    <property type="match status" value="1"/>
</dbReference>
<feature type="region of interest" description="Disordered" evidence="1">
    <location>
        <begin position="97"/>
        <end position="122"/>
    </location>
</feature>
<evidence type="ECO:0000313" key="3">
    <source>
        <dbReference type="EMBL" id="KAK2990708.1"/>
    </source>
</evidence>
<feature type="domain" description="Helicase ATP-binding" evidence="2">
    <location>
        <begin position="399"/>
        <end position="568"/>
    </location>
</feature>
<evidence type="ECO:0000313" key="4">
    <source>
        <dbReference type="Proteomes" id="UP001187471"/>
    </source>
</evidence>
<dbReference type="GO" id="GO:0005634">
    <property type="term" value="C:nucleus"/>
    <property type="evidence" value="ECO:0007669"/>
    <property type="project" value="TreeGrafter"/>
</dbReference>
<dbReference type="GO" id="GO:0036297">
    <property type="term" value="P:interstrand cross-link repair"/>
    <property type="evidence" value="ECO:0007669"/>
    <property type="project" value="TreeGrafter"/>
</dbReference>
<dbReference type="PROSITE" id="PS51192">
    <property type="entry name" value="HELICASE_ATP_BIND_1"/>
    <property type="match status" value="1"/>
</dbReference>
<dbReference type="EMBL" id="JAVXUO010000625">
    <property type="protein sequence ID" value="KAK2990708.1"/>
    <property type="molecule type" value="Genomic_DNA"/>
</dbReference>
<dbReference type="InterPro" id="IPR011545">
    <property type="entry name" value="DEAD/DEAH_box_helicase_dom"/>
</dbReference>
<dbReference type="PANTHER" id="PTHR47957:SF3">
    <property type="entry name" value="ATP-DEPENDENT HELICASE HRQ1"/>
    <property type="match status" value="1"/>
</dbReference>
<dbReference type="Pfam" id="PF00270">
    <property type="entry name" value="DEAD"/>
    <property type="match status" value="1"/>
</dbReference>
<dbReference type="InterPro" id="IPR014001">
    <property type="entry name" value="Helicase_ATP-bd"/>
</dbReference>
<dbReference type="Gene3D" id="3.40.50.300">
    <property type="entry name" value="P-loop containing nucleotide triphosphate hydrolases"/>
    <property type="match status" value="1"/>
</dbReference>
<dbReference type="InterPro" id="IPR027417">
    <property type="entry name" value="P-loop_NTPase"/>
</dbReference>
<dbReference type="SUPFAM" id="SSF52540">
    <property type="entry name" value="P-loop containing nucleoside triphosphate hydrolases"/>
    <property type="match status" value="1"/>
</dbReference>
<name>A0AA88RJ09_9ASTE</name>
<gene>
    <name evidence="3" type="ORF">RJ640_017011</name>
</gene>
<dbReference type="AlphaFoldDB" id="A0AA88RJ09"/>
<sequence>MPNFLQGVKLKLQSQISSYITEPGEFIVLVPFTKKDLQQTQKSDEFVTASRVSNGCSASKLADSAWSDMIKDLSSIKNIYSSEDQPDIDFGKGNFKDMSGGNERNSSTCHSSKTHRKRHFEGEKQEGVADSRILSILQSVNNVLDEQNFERIGQVLELVNCLVDPPSGSCMLKEANWKGKEMGPCANSSSLCLCPPWLKTIMTAFYFLNIYSALLQLQQRRVTLNGLKGGLDQLSRFGVQLGIQDLEHLSVLCPKTVELYSILFSNKEEKEAPRRMGQKRSKNGPEMAEFFSLEDLLVSEAATSAGGKDAKRTRMRQSVASSSQAFEELCHDCSPLLPAEIVEHLRSGIGSQGQMVHLEEIGGRKANYVEIPGHLSENTRSLLQSYGITKLYSHQAEAIQASLAGKNVVVATMTSSGKSLCYNLPVLEVLSQNLLACALYLFPTKALAQDQLRALVAMTRRCDASLNIGIYDGDTSQHDRLWLRDNARLLITNPDMLHMSILPFHGQFRRILTNLRFVVIDEAHAYKGAFGCHTALILRRVHRLCAHGTTADVIFLPFSFPFSLSSEKFLHISFLVQFMAAILLSYLVLQLLQTPESIPCEAWELANLPTMELIQNDGSPSGPKFFVLWNPPPCLRTVGVLLILLVSVNQNNN</sequence>
<accession>A0AA88RJ09</accession>
<reference evidence="3" key="1">
    <citation type="submission" date="2022-12" db="EMBL/GenBank/DDBJ databases">
        <title>Draft genome assemblies for two species of Escallonia (Escalloniales).</title>
        <authorList>
            <person name="Chanderbali A."/>
            <person name="Dervinis C."/>
            <person name="Anghel I."/>
            <person name="Soltis D."/>
            <person name="Soltis P."/>
            <person name="Zapata F."/>
        </authorList>
    </citation>
    <scope>NUCLEOTIDE SEQUENCE</scope>
    <source>
        <strain evidence="3">UCBG92.1500</strain>
        <tissue evidence="3">Leaf</tissue>
    </source>
</reference>
<organism evidence="3 4">
    <name type="scientific">Escallonia rubra</name>
    <dbReference type="NCBI Taxonomy" id="112253"/>
    <lineage>
        <taxon>Eukaryota</taxon>
        <taxon>Viridiplantae</taxon>
        <taxon>Streptophyta</taxon>
        <taxon>Embryophyta</taxon>
        <taxon>Tracheophyta</taxon>
        <taxon>Spermatophyta</taxon>
        <taxon>Magnoliopsida</taxon>
        <taxon>eudicotyledons</taxon>
        <taxon>Gunneridae</taxon>
        <taxon>Pentapetalae</taxon>
        <taxon>asterids</taxon>
        <taxon>campanulids</taxon>
        <taxon>Escalloniales</taxon>
        <taxon>Escalloniaceae</taxon>
        <taxon>Escallonia</taxon>
    </lineage>
</organism>
<dbReference type="GO" id="GO:0043138">
    <property type="term" value="F:3'-5' DNA helicase activity"/>
    <property type="evidence" value="ECO:0007669"/>
    <property type="project" value="TreeGrafter"/>
</dbReference>
<dbReference type="GO" id="GO:0005524">
    <property type="term" value="F:ATP binding"/>
    <property type="evidence" value="ECO:0007669"/>
    <property type="project" value="InterPro"/>
</dbReference>
<evidence type="ECO:0000259" key="2">
    <source>
        <dbReference type="PROSITE" id="PS51192"/>
    </source>
</evidence>
<dbReference type="GO" id="GO:0006289">
    <property type="term" value="P:nucleotide-excision repair"/>
    <property type="evidence" value="ECO:0007669"/>
    <property type="project" value="TreeGrafter"/>
</dbReference>
<dbReference type="GO" id="GO:0003676">
    <property type="term" value="F:nucleic acid binding"/>
    <property type="evidence" value="ECO:0007669"/>
    <property type="project" value="InterPro"/>
</dbReference>